<dbReference type="SUPFAM" id="SSF55174">
    <property type="entry name" value="Alpha-L RNA-binding motif"/>
    <property type="match status" value="1"/>
</dbReference>
<dbReference type="PROSITE" id="PS50889">
    <property type="entry name" value="S4"/>
    <property type="match status" value="1"/>
</dbReference>
<dbReference type="GO" id="GO:0042274">
    <property type="term" value="P:ribosomal small subunit biogenesis"/>
    <property type="evidence" value="ECO:0007669"/>
    <property type="project" value="TreeGrafter"/>
</dbReference>
<dbReference type="InterPro" id="IPR022801">
    <property type="entry name" value="Ribosomal_uS4"/>
</dbReference>
<gene>
    <name evidence="8" type="primary">rpsD</name>
    <name evidence="8" type="ORF">LDC_1928</name>
</gene>
<dbReference type="InterPro" id="IPR036986">
    <property type="entry name" value="S4_RNA-bd_sf"/>
</dbReference>
<keyword evidence="3" id="KW-0694">RNA-binding</keyword>
<dbReference type="InterPro" id="IPR018079">
    <property type="entry name" value="Ribosomal_uS4_CS"/>
</dbReference>
<dbReference type="EMBL" id="ADZX01000582">
    <property type="protein sequence ID" value="EFK96060.1"/>
    <property type="molecule type" value="Genomic_DNA"/>
</dbReference>
<proteinExistence type="inferred from homology"/>
<dbReference type="Pfam" id="PF01479">
    <property type="entry name" value="S4"/>
    <property type="match status" value="1"/>
</dbReference>
<evidence type="ECO:0000256" key="2">
    <source>
        <dbReference type="ARBA" id="ARBA00022730"/>
    </source>
</evidence>
<dbReference type="AlphaFoldDB" id="D9PK63"/>
<dbReference type="InterPro" id="IPR002942">
    <property type="entry name" value="S4_RNA-bd"/>
</dbReference>
<reference evidence="8" key="1">
    <citation type="submission" date="2010-07" db="EMBL/GenBank/DDBJ databases">
        <authorList>
            <consortium name="CONSOLIDER consortium CSD2007-00005"/>
            <person name="Guazzaroni M.-E."/>
            <person name="Richter M."/>
            <person name="Garcia-Salamanca A."/>
            <person name="Yarza P."/>
            <person name="Ferrer M."/>
        </authorList>
    </citation>
    <scope>NUCLEOTIDE SEQUENCE</scope>
</reference>
<dbReference type="Gene3D" id="1.10.1050.10">
    <property type="entry name" value="Ribosomal Protein S4 Delta 41, Chain A, domain 1"/>
    <property type="match status" value="1"/>
</dbReference>
<dbReference type="CDD" id="cd00165">
    <property type="entry name" value="S4"/>
    <property type="match status" value="1"/>
</dbReference>
<evidence type="ECO:0000256" key="5">
    <source>
        <dbReference type="ARBA" id="ARBA00023274"/>
    </source>
</evidence>
<dbReference type="PANTHER" id="PTHR11831:SF4">
    <property type="entry name" value="SMALL RIBOSOMAL SUBUNIT PROTEIN US4M"/>
    <property type="match status" value="1"/>
</dbReference>
<keyword evidence="5" id="KW-0687">Ribonucleoprotein</keyword>
<protein>
    <submittedName>
        <fullName evidence="8">30S ribosomal protein S4</fullName>
    </submittedName>
</protein>
<evidence type="ECO:0000259" key="7">
    <source>
        <dbReference type="SMART" id="SM01390"/>
    </source>
</evidence>
<dbReference type="PROSITE" id="PS00632">
    <property type="entry name" value="RIBOSOMAL_S4"/>
    <property type="match status" value="1"/>
</dbReference>
<keyword evidence="2" id="KW-0699">rRNA-binding</keyword>
<dbReference type="SMART" id="SM01390">
    <property type="entry name" value="Ribosomal_S4"/>
    <property type="match status" value="1"/>
</dbReference>
<evidence type="ECO:0000256" key="4">
    <source>
        <dbReference type="ARBA" id="ARBA00022980"/>
    </source>
</evidence>
<dbReference type="GO" id="GO:0015935">
    <property type="term" value="C:small ribosomal subunit"/>
    <property type="evidence" value="ECO:0007669"/>
    <property type="project" value="TreeGrafter"/>
</dbReference>
<evidence type="ECO:0000256" key="3">
    <source>
        <dbReference type="ARBA" id="ARBA00022884"/>
    </source>
</evidence>
<dbReference type="GO" id="GO:0003735">
    <property type="term" value="F:structural constituent of ribosome"/>
    <property type="evidence" value="ECO:0007669"/>
    <property type="project" value="TreeGrafter"/>
</dbReference>
<comment type="similarity">
    <text evidence="1">Belongs to the universal ribosomal protein uS4 family.</text>
</comment>
<sequence>MKVKKFKKCRRFGSTIYEKCASAKYALSEQKRKFANRGKRPSEYGLQLIEKQKLRLSYVLKEKKLRSYIFDAINSKDETYQKIYENLETRLDNVIYRLGLAESRSMARQMVSHGHFTLNGRKFNISSYAVKVGDKIAVREGSKDRAFFREIDKKDLRKMPK</sequence>
<comment type="caution">
    <text evidence="8">The sequence shown here is derived from an EMBL/GenBank/DDBJ whole genome shotgun (WGS) entry which is preliminary data.</text>
</comment>
<dbReference type="FunFam" id="3.10.290.10:FF:000001">
    <property type="entry name" value="30S ribosomal protein S4"/>
    <property type="match status" value="1"/>
</dbReference>
<dbReference type="InterPro" id="IPR001912">
    <property type="entry name" value="Ribosomal_uS4_N"/>
</dbReference>
<evidence type="ECO:0000259" key="6">
    <source>
        <dbReference type="SMART" id="SM00363"/>
    </source>
</evidence>
<dbReference type="Gene3D" id="3.10.290.10">
    <property type="entry name" value="RNA-binding S4 domain"/>
    <property type="match status" value="1"/>
</dbReference>
<dbReference type="PANTHER" id="PTHR11831">
    <property type="entry name" value="30S 40S RIBOSOMAL PROTEIN"/>
    <property type="match status" value="1"/>
</dbReference>
<reference evidence="8" key="2">
    <citation type="journal article" date="2011" name="Microb. Ecol.">
        <title>Taxonomic and Functional Metagenomic Profiling of the Microbial Community in the Anoxic Sediment of a Sub-saline Shallow Lake (Laguna de Carrizo, Central Spain).</title>
        <authorList>
            <person name="Ferrer M."/>
            <person name="Guazzaroni M.E."/>
            <person name="Richter M."/>
            <person name="Garcia-Salamanca A."/>
            <person name="Yarza P."/>
            <person name="Suarez-Suarez A."/>
            <person name="Solano J."/>
            <person name="Alcaide M."/>
            <person name="van Dillewijn P."/>
            <person name="Molina-Henares M.A."/>
            <person name="Lopez-Cortes N."/>
            <person name="Al-Ramahi Y."/>
            <person name="Guerrero C."/>
            <person name="Acosta A."/>
            <person name="de Eugenio L.I."/>
            <person name="Martinez V."/>
            <person name="Marques S."/>
            <person name="Rojo F."/>
            <person name="Santero E."/>
            <person name="Genilloud O."/>
            <person name="Perez-Perez J."/>
            <person name="Rossello-Mora R."/>
            <person name="Ramos J.L."/>
        </authorList>
    </citation>
    <scope>NUCLEOTIDE SEQUENCE</scope>
</reference>
<dbReference type="NCBIfam" id="NF003717">
    <property type="entry name" value="PRK05327.1"/>
    <property type="match status" value="1"/>
</dbReference>
<feature type="domain" description="Small ribosomal subunit protein uS4 N-terminal" evidence="7">
    <location>
        <begin position="3"/>
        <end position="88"/>
    </location>
</feature>
<dbReference type="GO" id="GO:0019843">
    <property type="term" value="F:rRNA binding"/>
    <property type="evidence" value="ECO:0007669"/>
    <property type="project" value="UniProtKB-KW"/>
</dbReference>
<feature type="domain" description="RNA-binding S4" evidence="6">
    <location>
        <begin position="89"/>
        <end position="151"/>
    </location>
</feature>
<evidence type="ECO:0000256" key="1">
    <source>
        <dbReference type="ARBA" id="ARBA00007465"/>
    </source>
</evidence>
<organism evidence="8">
    <name type="scientific">sediment metagenome</name>
    <dbReference type="NCBI Taxonomy" id="749907"/>
    <lineage>
        <taxon>unclassified sequences</taxon>
        <taxon>metagenomes</taxon>
        <taxon>ecological metagenomes</taxon>
    </lineage>
</organism>
<dbReference type="SMART" id="SM00363">
    <property type="entry name" value="S4"/>
    <property type="match status" value="1"/>
</dbReference>
<dbReference type="Pfam" id="PF00163">
    <property type="entry name" value="Ribosomal_S4"/>
    <property type="match status" value="1"/>
</dbReference>
<keyword evidence="4 8" id="KW-0689">Ribosomal protein</keyword>
<accession>D9PK63</accession>
<name>D9PK63_9ZZZZ</name>
<evidence type="ECO:0000313" key="8">
    <source>
        <dbReference type="EMBL" id="EFK96060.1"/>
    </source>
</evidence>